<dbReference type="AlphaFoldDB" id="A0A6C2C4C9"/>
<proteinExistence type="predicted"/>
<name>A0A6C2C4C9_9LACO</name>
<comment type="caution">
    <text evidence="1">The sequence shown here is derived from an EMBL/GenBank/DDBJ whole genome shotgun (WGS) entry which is preliminary data.</text>
</comment>
<sequence>MKNDKELLGKLRHEHMELYSTISNAKVALATIPFKTTAERDALEQQVAVMEMYADQLVNRAKLVAKRLYSED</sequence>
<dbReference type="EMBL" id="SDGZ01000016">
    <property type="protein sequence ID" value="TYC48790.1"/>
    <property type="molecule type" value="Genomic_DNA"/>
</dbReference>
<dbReference type="RefSeq" id="WP_148623028.1">
    <property type="nucleotide sequence ID" value="NZ_SDGZ01000016.1"/>
</dbReference>
<evidence type="ECO:0000313" key="1">
    <source>
        <dbReference type="EMBL" id="TYC48790.1"/>
    </source>
</evidence>
<organism evidence="1 2">
    <name type="scientific">Weissella muntiaci</name>
    <dbReference type="NCBI Taxonomy" id="2508881"/>
    <lineage>
        <taxon>Bacteria</taxon>
        <taxon>Bacillati</taxon>
        <taxon>Bacillota</taxon>
        <taxon>Bacilli</taxon>
        <taxon>Lactobacillales</taxon>
        <taxon>Lactobacillaceae</taxon>
        <taxon>Weissella</taxon>
    </lineage>
</organism>
<dbReference type="Proteomes" id="UP000371977">
    <property type="component" value="Unassembled WGS sequence"/>
</dbReference>
<protein>
    <submittedName>
        <fullName evidence="1">Uncharacterized protein</fullName>
    </submittedName>
</protein>
<gene>
    <name evidence="1" type="ORF">ESZ50_07895</name>
</gene>
<keyword evidence="2" id="KW-1185">Reference proteome</keyword>
<accession>A0A6C2C4C9</accession>
<evidence type="ECO:0000313" key="2">
    <source>
        <dbReference type="Proteomes" id="UP000371977"/>
    </source>
</evidence>
<reference evidence="1 2" key="1">
    <citation type="submission" date="2019-01" db="EMBL/GenBank/DDBJ databases">
        <title>Weissella sp. nov., a novel lactic acid bacterium isolated from animal feces.</title>
        <authorList>
            <person name="Wang L.-T."/>
        </authorList>
    </citation>
    <scope>NUCLEOTIDE SEQUENCE [LARGE SCALE GENOMIC DNA]</scope>
    <source>
        <strain evidence="1 2">8H-2</strain>
    </source>
</reference>